<keyword evidence="5 9" id="KW-0560">Oxidoreductase</keyword>
<keyword evidence="4 8" id="KW-0479">Metal-binding</keyword>
<dbReference type="GO" id="GO:0005506">
    <property type="term" value="F:iron ion binding"/>
    <property type="evidence" value="ECO:0007669"/>
    <property type="project" value="InterPro"/>
</dbReference>
<evidence type="ECO:0000313" key="10">
    <source>
        <dbReference type="EMBL" id="CAB3369418.1"/>
    </source>
</evidence>
<gene>
    <name evidence="10" type="ORF">CLODIP_2_CD12332</name>
</gene>
<dbReference type="PRINTS" id="PR00463">
    <property type="entry name" value="EP450I"/>
</dbReference>
<dbReference type="SUPFAM" id="SSF48264">
    <property type="entry name" value="Cytochrome P450"/>
    <property type="match status" value="1"/>
</dbReference>
<dbReference type="AlphaFoldDB" id="A0A8S1CKL2"/>
<evidence type="ECO:0000256" key="6">
    <source>
        <dbReference type="ARBA" id="ARBA00023004"/>
    </source>
</evidence>
<keyword evidence="6 8" id="KW-0408">Iron</keyword>
<dbReference type="GO" id="GO:0020037">
    <property type="term" value="F:heme binding"/>
    <property type="evidence" value="ECO:0007669"/>
    <property type="project" value="InterPro"/>
</dbReference>
<comment type="cofactor">
    <cofactor evidence="1 8">
        <name>heme</name>
        <dbReference type="ChEBI" id="CHEBI:30413"/>
    </cofactor>
</comment>
<organism evidence="10 11">
    <name type="scientific">Cloeon dipterum</name>
    <dbReference type="NCBI Taxonomy" id="197152"/>
    <lineage>
        <taxon>Eukaryota</taxon>
        <taxon>Metazoa</taxon>
        <taxon>Ecdysozoa</taxon>
        <taxon>Arthropoda</taxon>
        <taxon>Hexapoda</taxon>
        <taxon>Insecta</taxon>
        <taxon>Pterygota</taxon>
        <taxon>Palaeoptera</taxon>
        <taxon>Ephemeroptera</taxon>
        <taxon>Pisciforma</taxon>
        <taxon>Baetidae</taxon>
        <taxon>Cloeon</taxon>
    </lineage>
</organism>
<dbReference type="Pfam" id="PF00067">
    <property type="entry name" value="p450"/>
    <property type="match status" value="1"/>
</dbReference>
<evidence type="ECO:0008006" key="12">
    <source>
        <dbReference type="Google" id="ProtNLM"/>
    </source>
</evidence>
<protein>
    <recommendedName>
        <fullName evidence="12">Cytochrome P450</fullName>
    </recommendedName>
</protein>
<dbReference type="InterPro" id="IPR036396">
    <property type="entry name" value="Cyt_P450_sf"/>
</dbReference>
<dbReference type="Proteomes" id="UP000494165">
    <property type="component" value="Unassembled WGS sequence"/>
</dbReference>
<dbReference type="PANTHER" id="PTHR24279">
    <property type="entry name" value="CYTOCHROME P450"/>
    <property type="match status" value="1"/>
</dbReference>
<evidence type="ECO:0000256" key="7">
    <source>
        <dbReference type="ARBA" id="ARBA00023033"/>
    </source>
</evidence>
<dbReference type="PROSITE" id="PS00086">
    <property type="entry name" value="CYTOCHROME_P450"/>
    <property type="match status" value="1"/>
</dbReference>
<dbReference type="InterPro" id="IPR001128">
    <property type="entry name" value="Cyt_P450"/>
</dbReference>
<keyword evidence="7 9" id="KW-0503">Monooxygenase</keyword>
<comment type="similarity">
    <text evidence="2 9">Belongs to the cytochrome P450 family.</text>
</comment>
<feature type="binding site" description="axial binding residue" evidence="8">
    <location>
        <position position="409"/>
    </location>
    <ligand>
        <name>heme</name>
        <dbReference type="ChEBI" id="CHEBI:30413"/>
    </ligand>
    <ligandPart>
        <name>Fe</name>
        <dbReference type="ChEBI" id="CHEBI:18248"/>
    </ligandPart>
</feature>
<comment type="caution">
    <text evidence="10">The sequence shown here is derived from an EMBL/GenBank/DDBJ whole genome shotgun (WGS) entry which is preliminary data.</text>
</comment>
<evidence type="ECO:0000313" key="11">
    <source>
        <dbReference type="Proteomes" id="UP000494165"/>
    </source>
</evidence>
<dbReference type="EMBL" id="CADEPI010000045">
    <property type="protein sequence ID" value="CAB3369418.1"/>
    <property type="molecule type" value="Genomic_DNA"/>
</dbReference>
<evidence type="ECO:0000256" key="4">
    <source>
        <dbReference type="ARBA" id="ARBA00022723"/>
    </source>
</evidence>
<reference evidence="10 11" key="1">
    <citation type="submission" date="2020-04" db="EMBL/GenBank/DDBJ databases">
        <authorList>
            <person name="Alioto T."/>
            <person name="Alioto T."/>
            <person name="Gomez Garrido J."/>
        </authorList>
    </citation>
    <scope>NUCLEOTIDE SEQUENCE [LARGE SCALE GENOMIC DNA]</scope>
</reference>
<keyword evidence="11" id="KW-1185">Reference proteome</keyword>
<evidence type="ECO:0000256" key="5">
    <source>
        <dbReference type="ARBA" id="ARBA00023002"/>
    </source>
</evidence>
<accession>A0A8S1CKL2</accession>
<evidence type="ECO:0000256" key="1">
    <source>
        <dbReference type="ARBA" id="ARBA00001971"/>
    </source>
</evidence>
<dbReference type="CDD" id="cd11054">
    <property type="entry name" value="CYP24A1-like"/>
    <property type="match status" value="1"/>
</dbReference>
<evidence type="ECO:0000256" key="8">
    <source>
        <dbReference type="PIRSR" id="PIRSR602401-1"/>
    </source>
</evidence>
<dbReference type="OrthoDB" id="3945418at2759"/>
<keyword evidence="3 8" id="KW-0349">Heme</keyword>
<evidence type="ECO:0000256" key="9">
    <source>
        <dbReference type="RuleBase" id="RU000461"/>
    </source>
</evidence>
<sequence length="463" mass="52515">MILRRYKSYKELPSLKTLPLIGSAHLFGAKGPYNFSKLTEAVDDISRKLGPVFKLKLGGMEMVISIDPEDSKMMYQAEGLRPSRPAFPALECYRKNTFGSCGIVPGNGEEWYKFRKAINPLLKPSIYKPYYGRHKQVAKKFVESLKSCLDSQHILRDVHSHLTNYSILAISVVTPGNMEVQQEEEFKLISQANVDFMDGLHETLLGPPLWKLFATRGYKQLATSHQTFHSILKKYLSDARHSFETSKDIFKSEHPFLYEIMQTEALYDEDVVMLAMESFIGGIDATATVATMCLHYLSLNKECQERAAQESRSGASTFPYVRACVKETLRLSPTAGANSRYLASDAVIGGYHVPEKCLVSAFSSVTSIREPYFDQAAKFAPERWMRGEKLYRKHHPFSSLPFGHGPRMCPGRRLAEQELELVISEILNEYEVSPTDLTPVGMVFRMNRVPERKINLRLVKRAS</sequence>
<dbReference type="Gene3D" id="1.10.630.10">
    <property type="entry name" value="Cytochrome P450"/>
    <property type="match status" value="1"/>
</dbReference>
<dbReference type="GO" id="GO:0016705">
    <property type="term" value="F:oxidoreductase activity, acting on paired donors, with incorporation or reduction of molecular oxygen"/>
    <property type="evidence" value="ECO:0007669"/>
    <property type="project" value="InterPro"/>
</dbReference>
<name>A0A8S1CKL2_9INSE</name>
<dbReference type="GO" id="GO:0004497">
    <property type="term" value="F:monooxygenase activity"/>
    <property type="evidence" value="ECO:0007669"/>
    <property type="project" value="UniProtKB-KW"/>
</dbReference>
<dbReference type="PRINTS" id="PR00385">
    <property type="entry name" value="P450"/>
</dbReference>
<dbReference type="InterPro" id="IPR017972">
    <property type="entry name" value="Cyt_P450_CS"/>
</dbReference>
<dbReference type="PANTHER" id="PTHR24279:SF120">
    <property type="entry name" value="CYTOCHROME P450"/>
    <property type="match status" value="1"/>
</dbReference>
<dbReference type="InterPro" id="IPR002401">
    <property type="entry name" value="Cyt_P450_E_grp-I"/>
</dbReference>
<evidence type="ECO:0000256" key="2">
    <source>
        <dbReference type="ARBA" id="ARBA00010617"/>
    </source>
</evidence>
<evidence type="ECO:0000256" key="3">
    <source>
        <dbReference type="ARBA" id="ARBA00022617"/>
    </source>
</evidence>
<proteinExistence type="inferred from homology"/>
<dbReference type="InterPro" id="IPR050479">
    <property type="entry name" value="CYP11_CYP27_families"/>
</dbReference>